<feature type="transmembrane region" description="Helical" evidence="1">
    <location>
        <begin position="51"/>
        <end position="73"/>
    </location>
</feature>
<feature type="transmembrane region" description="Helical" evidence="1">
    <location>
        <begin position="6"/>
        <end position="21"/>
    </location>
</feature>
<evidence type="ECO:0000313" key="3">
    <source>
        <dbReference type="Proteomes" id="UP000231203"/>
    </source>
</evidence>
<reference evidence="2 3" key="1">
    <citation type="submission" date="2017-10" db="EMBL/GenBank/DDBJ databases">
        <title>Novel microbial diversity and functional potential in the marine mammal oral microbiome.</title>
        <authorList>
            <person name="Dudek N.K."/>
            <person name="Sun C.L."/>
            <person name="Burstein D."/>
            <person name="Kantor R.S."/>
            <person name="Aliaga Goltsman D.S."/>
            <person name="Bik E.M."/>
            <person name="Thomas B.C."/>
            <person name="Banfield J.F."/>
            <person name="Relman D.A."/>
        </authorList>
    </citation>
    <scope>NUCLEOTIDE SEQUENCE [LARGE SCALE GENOMIC DNA]</scope>
    <source>
        <strain evidence="2">DOLJORAL78_47_202</strain>
    </source>
</reference>
<comment type="caution">
    <text evidence="2">The sequence shown here is derived from an EMBL/GenBank/DDBJ whole genome shotgun (WGS) entry which is preliminary data.</text>
</comment>
<proteinExistence type="predicted"/>
<gene>
    <name evidence="2" type="ORF">CSA25_00005</name>
</gene>
<feature type="transmembrane region" description="Helical" evidence="1">
    <location>
        <begin position="28"/>
        <end position="45"/>
    </location>
</feature>
<organism evidence="2 3">
    <name type="scientific">Desulfobacter postgatei</name>
    <dbReference type="NCBI Taxonomy" id="2293"/>
    <lineage>
        <taxon>Bacteria</taxon>
        <taxon>Pseudomonadati</taxon>
        <taxon>Thermodesulfobacteriota</taxon>
        <taxon>Desulfobacteria</taxon>
        <taxon>Desulfobacterales</taxon>
        <taxon>Desulfobacteraceae</taxon>
        <taxon>Desulfobacter</taxon>
    </lineage>
</organism>
<dbReference type="AlphaFoldDB" id="A0A2G6MU66"/>
<dbReference type="Proteomes" id="UP000231203">
    <property type="component" value="Unassembled WGS sequence"/>
</dbReference>
<sequence>MYYIYFSFIFILSGLIFLECKRWSLPKWWAVIVFAAPVTTPYFIFKSRKGSSLILCLIFLVCFSLVTAGEIFIHSKRKAKYKYATLPPVTRQFIHYSEILKKNTQSLDKEIVKLKHQSRVHSKIDKLEQTIVLISELRQAMYDNKAAIKSIIEFVGNHRDFFTQKDLQWVYEIERFYKDRIVIAYFKSLENYLENFETLLRFCYRNFDAITKGESTIHLKNYDEYYLRYRRAVDSHNRFNTRRIQFQNDFIKRYPEIKAYLPDKRHTAAVRLWE</sequence>
<keyword evidence="1" id="KW-1133">Transmembrane helix</keyword>
<protein>
    <submittedName>
        <fullName evidence="2">Uncharacterized protein</fullName>
    </submittedName>
</protein>
<keyword evidence="1" id="KW-0472">Membrane</keyword>
<evidence type="ECO:0000313" key="2">
    <source>
        <dbReference type="EMBL" id="PIE63506.1"/>
    </source>
</evidence>
<evidence type="ECO:0000256" key="1">
    <source>
        <dbReference type="SAM" id="Phobius"/>
    </source>
</evidence>
<keyword evidence="1" id="KW-0812">Transmembrane</keyword>
<dbReference type="EMBL" id="PDTI01000001">
    <property type="protein sequence ID" value="PIE63506.1"/>
    <property type="molecule type" value="Genomic_DNA"/>
</dbReference>
<accession>A0A2G6MU66</accession>
<name>A0A2G6MU66_9BACT</name>